<dbReference type="AlphaFoldDB" id="K4BAI9"/>
<dbReference type="PaxDb" id="4081-Solyc02g083210.1.1"/>
<organism evidence="1">
    <name type="scientific">Solanum lycopersicum</name>
    <name type="common">Tomato</name>
    <name type="synonym">Lycopersicon esculentum</name>
    <dbReference type="NCBI Taxonomy" id="4081"/>
    <lineage>
        <taxon>Eukaryota</taxon>
        <taxon>Viridiplantae</taxon>
        <taxon>Streptophyta</taxon>
        <taxon>Embryophyta</taxon>
        <taxon>Tracheophyta</taxon>
        <taxon>Spermatophyta</taxon>
        <taxon>Magnoliopsida</taxon>
        <taxon>eudicotyledons</taxon>
        <taxon>Gunneridae</taxon>
        <taxon>Pentapetalae</taxon>
        <taxon>asterids</taxon>
        <taxon>lamiids</taxon>
        <taxon>Solanales</taxon>
        <taxon>Solanaceae</taxon>
        <taxon>Solanoideae</taxon>
        <taxon>Solaneae</taxon>
        <taxon>Solanum</taxon>
        <taxon>Solanum subgen. Lycopersicon</taxon>
    </lineage>
</organism>
<dbReference type="Gramene" id="Solyc02g083210.1.1">
    <property type="protein sequence ID" value="Solyc02g083210.1.1"/>
    <property type="gene ID" value="Solyc02g083210.1"/>
</dbReference>
<reference evidence="1" key="1">
    <citation type="journal article" date="2012" name="Nature">
        <title>The tomato genome sequence provides insights into fleshy fruit evolution.</title>
        <authorList>
            <consortium name="Tomato Genome Consortium"/>
        </authorList>
    </citation>
    <scope>NUCLEOTIDE SEQUENCE [LARGE SCALE GENOMIC DNA]</scope>
    <source>
        <strain evidence="1">cv. Heinz 1706</strain>
    </source>
</reference>
<evidence type="ECO:0000313" key="2">
    <source>
        <dbReference type="Proteomes" id="UP000004994"/>
    </source>
</evidence>
<dbReference type="Proteomes" id="UP000004994">
    <property type="component" value="Chromosome 2"/>
</dbReference>
<dbReference type="EnsemblPlants" id="Solyc02g083210.1.1">
    <property type="protein sequence ID" value="Solyc02g083210.1.1"/>
    <property type="gene ID" value="Solyc02g083210.1"/>
</dbReference>
<sequence>MKNEPCDETRTFPMLRFPPVRSLTGLKHLLGITKEVGNDPGLPEALRARMLALEDEVNMVMGQYLGAVEGHLRADSKGKSVVLGLVLNSSRAQTRRWWLNSPQSSGAERHLTVRKGASKTILVNAIRTGCSPQQSALPMLLSA</sequence>
<protein>
    <submittedName>
        <fullName evidence="1">Uncharacterized protein</fullName>
    </submittedName>
</protein>
<keyword evidence="2" id="KW-1185">Reference proteome</keyword>
<reference evidence="1" key="2">
    <citation type="submission" date="2015-06" db="UniProtKB">
        <authorList>
            <consortium name="EnsemblPlants"/>
        </authorList>
    </citation>
    <scope>IDENTIFICATION</scope>
    <source>
        <strain evidence="1">cv. Heinz 1706</strain>
    </source>
</reference>
<dbReference type="InParanoid" id="K4BAI9"/>
<dbReference type="HOGENOM" id="CLU_1809570_0_0_1"/>
<proteinExistence type="predicted"/>
<evidence type="ECO:0000313" key="1">
    <source>
        <dbReference type="EnsemblPlants" id="Solyc02g083210.1.1"/>
    </source>
</evidence>
<name>K4BAI9_SOLLC</name>
<accession>K4BAI9</accession>